<feature type="compositionally biased region" description="Low complexity" evidence="1">
    <location>
        <begin position="48"/>
        <end position="64"/>
    </location>
</feature>
<feature type="region of interest" description="Disordered" evidence="1">
    <location>
        <begin position="31"/>
        <end position="89"/>
    </location>
</feature>
<evidence type="ECO:0000313" key="2">
    <source>
        <dbReference type="EMBL" id="CAB4795946.1"/>
    </source>
</evidence>
<reference evidence="3" key="1">
    <citation type="submission" date="2020-05" db="EMBL/GenBank/DDBJ databases">
        <authorList>
            <person name="Chiriac C."/>
            <person name="Salcher M."/>
            <person name="Ghai R."/>
            <person name="Kavagutti S V."/>
        </authorList>
    </citation>
    <scope>NUCLEOTIDE SEQUENCE</scope>
</reference>
<accession>A0A6J7L8V5</accession>
<dbReference type="SUPFAM" id="SSF49319">
    <property type="entry name" value="Actinoxanthin-like"/>
    <property type="match status" value="1"/>
</dbReference>
<dbReference type="EMBL" id="CAFAAM010000025">
    <property type="protein sequence ID" value="CAB4795946.1"/>
    <property type="molecule type" value="Genomic_DNA"/>
</dbReference>
<protein>
    <submittedName>
        <fullName evidence="3">Unannotated protein</fullName>
    </submittedName>
</protein>
<sequence length="214" mass="21970">MRNRRLPAIGAAVAVVVVVVALAIISTRSASTSQAASRDGGKATEVTPADSSSATAKSSVAPVSSPAPEPSGPYTTPMMPMSVSVSQTSGLHSGDVVSVTATPSNGSQAFGVEARLCRGDASIQFDGQMLPTRAGLCIPKPFSDGTDSFIEVLNKPPYGPIVVTFRVGTGSQTFGLQDGTQSTITCDATHPCQLVLKMQYPNGFGFQGFPLVFG</sequence>
<evidence type="ECO:0000256" key="1">
    <source>
        <dbReference type="SAM" id="MobiDB-lite"/>
    </source>
</evidence>
<dbReference type="EMBL" id="CAFBNJ010000140">
    <property type="protein sequence ID" value="CAB4965028.1"/>
    <property type="molecule type" value="Genomic_DNA"/>
</dbReference>
<proteinExistence type="predicted"/>
<dbReference type="InterPro" id="IPR027273">
    <property type="entry name" value="Neocarzinostatin-like"/>
</dbReference>
<dbReference type="EMBL" id="CAFBOK010000101">
    <property type="protein sequence ID" value="CAB4985325.1"/>
    <property type="molecule type" value="Genomic_DNA"/>
</dbReference>
<name>A0A6J7L8V5_9ZZZZ</name>
<dbReference type="AlphaFoldDB" id="A0A6J7L8V5"/>
<gene>
    <name evidence="2" type="ORF">UFOPK3010_00303</name>
    <name evidence="3" type="ORF">UFOPK3785_01838</name>
    <name evidence="4" type="ORF">UFOPK3927_00967</name>
</gene>
<organism evidence="3">
    <name type="scientific">freshwater metagenome</name>
    <dbReference type="NCBI Taxonomy" id="449393"/>
    <lineage>
        <taxon>unclassified sequences</taxon>
        <taxon>metagenomes</taxon>
        <taxon>ecological metagenomes</taxon>
    </lineage>
</organism>
<evidence type="ECO:0000313" key="3">
    <source>
        <dbReference type="EMBL" id="CAB4965028.1"/>
    </source>
</evidence>
<evidence type="ECO:0000313" key="4">
    <source>
        <dbReference type="EMBL" id="CAB4985325.1"/>
    </source>
</evidence>